<dbReference type="InterPro" id="IPR011066">
    <property type="entry name" value="MscS_channel_C_sf"/>
</dbReference>
<feature type="region of interest" description="Disordered" evidence="8">
    <location>
        <begin position="516"/>
        <end position="542"/>
    </location>
</feature>
<evidence type="ECO:0000256" key="5">
    <source>
        <dbReference type="ARBA" id="ARBA00022989"/>
    </source>
</evidence>
<evidence type="ECO:0000256" key="8">
    <source>
        <dbReference type="SAM" id="MobiDB-lite"/>
    </source>
</evidence>
<feature type="transmembrane region" description="Helical" evidence="7">
    <location>
        <begin position="194"/>
        <end position="212"/>
    </location>
</feature>
<sequence length="542" mass="58188">MRSLLAVLLFLLARAALAADAAPPQEAVLSVWNRTVAVFRSDFLGVPPADRARRAQRAIEETLAGGGPGEVGVQQVPQGRVVSIDGSMVLVLTPQDVDVLRGESLDQATRGTVAALTRVIAETREARDRGRLLRAAGYALVATALYALAIWGVVRVRSAMTARAAAWVESAAQRSAGARMSLLQGPRVQLALRWLLRAASWVLLLALTYNWLVYVLQQFPRTRAAGEQLGSFVLGIGEQIGGGVVHALPDLAVAGVIFLLARGAVGLLKPVFDRAEQGTGQFGWLDRDLARPTRRLVNLSLWLFAIVMAYPYLPGSQTEAFKGVSVLVGLMVTLGGSSLFGQAASGMILMYTRTMRIGEYVRVGTTEGTVVGLGTFTTRIRTGLGDEVTLPNALVMGSVISNYSRAAQGAGYMVETGVTIGYDTAWREVEAMLLEAARRTPGVLAQPAARVLQRALGDFYVDYRLVCQAMPENPRERAEVLHTLHANVLDVFNERGVQIMSPHYMVDPAEPKIVPPTHAAGRPRPAVHGSSERSIATRPAGS</sequence>
<evidence type="ECO:0000256" key="9">
    <source>
        <dbReference type="SAM" id="SignalP"/>
    </source>
</evidence>
<dbReference type="RefSeq" id="WP_187076044.1">
    <property type="nucleotide sequence ID" value="NZ_JACORT010000003.1"/>
</dbReference>
<keyword evidence="3" id="KW-1003">Cell membrane</keyword>
<comment type="function">
    <text evidence="7">Mechanosensitive channel that participates in the regulation of osmotic pressure changes within the cell, opening in response to stretch forces in the membrane lipid bilayer, without the need for other proteins. Contributes to normal resistance to hypoosmotic shock. Forms an ion channel of 1.0 nanosiemens conductance with a slight preference for anions.</text>
</comment>
<evidence type="ECO:0000256" key="3">
    <source>
        <dbReference type="ARBA" id="ARBA00022475"/>
    </source>
</evidence>
<evidence type="ECO:0000259" key="11">
    <source>
        <dbReference type="Pfam" id="PF21082"/>
    </source>
</evidence>
<dbReference type="EMBL" id="JACORT010000003">
    <property type="protein sequence ID" value="MBC5783306.1"/>
    <property type="molecule type" value="Genomic_DNA"/>
</dbReference>
<dbReference type="Pfam" id="PF21082">
    <property type="entry name" value="MS_channel_3rd"/>
    <property type="match status" value="1"/>
</dbReference>
<evidence type="ECO:0000259" key="10">
    <source>
        <dbReference type="Pfam" id="PF00924"/>
    </source>
</evidence>
<dbReference type="AlphaFoldDB" id="A0A923MQW4"/>
<keyword evidence="5 7" id="KW-1133">Transmembrane helix</keyword>
<feature type="domain" description="Mechanosensitive ion channel MscS C-terminal" evidence="11">
    <location>
        <begin position="415"/>
        <end position="499"/>
    </location>
</feature>
<keyword evidence="9" id="KW-0732">Signal</keyword>
<keyword evidence="7" id="KW-0997">Cell inner membrane</keyword>
<feature type="chain" id="PRO_5037931340" description="Small-conductance mechanosensitive channel" evidence="9">
    <location>
        <begin position="19"/>
        <end position="542"/>
    </location>
</feature>
<feature type="transmembrane region" description="Helical" evidence="7">
    <location>
        <begin position="135"/>
        <end position="154"/>
    </location>
</feature>
<keyword evidence="7" id="KW-0406">Ion transport</keyword>
<keyword evidence="6 7" id="KW-0472">Membrane</keyword>
<dbReference type="InterPro" id="IPR023408">
    <property type="entry name" value="MscS_beta-dom_sf"/>
</dbReference>
<keyword evidence="4 7" id="KW-0812">Transmembrane</keyword>
<dbReference type="PANTHER" id="PTHR30221:SF18">
    <property type="entry name" value="SLL0590 PROTEIN"/>
    <property type="match status" value="1"/>
</dbReference>
<dbReference type="Pfam" id="PF00924">
    <property type="entry name" value="MS_channel_2nd"/>
    <property type="match status" value="1"/>
</dbReference>
<dbReference type="Proteomes" id="UP000608513">
    <property type="component" value="Unassembled WGS sequence"/>
</dbReference>
<feature type="domain" description="Mechanosensitive ion channel MscS" evidence="10">
    <location>
        <begin position="340"/>
        <end position="405"/>
    </location>
</feature>
<dbReference type="SUPFAM" id="SSF82689">
    <property type="entry name" value="Mechanosensitive channel protein MscS (YggB), C-terminal domain"/>
    <property type="match status" value="1"/>
</dbReference>
<accession>A0A923MQW4</accession>
<evidence type="ECO:0000256" key="2">
    <source>
        <dbReference type="ARBA" id="ARBA00008017"/>
    </source>
</evidence>
<comment type="subunit">
    <text evidence="7">Homoheptamer.</text>
</comment>
<evidence type="ECO:0000256" key="7">
    <source>
        <dbReference type="RuleBase" id="RU369025"/>
    </source>
</evidence>
<dbReference type="InterPro" id="IPR006685">
    <property type="entry name" value="MscS_channel_2nd"/>
</dbReference>
<dbReference type="InterPro" id="IPR045275">
    <property type="entry name" value="MscS_archaea/bacteria_type"/>
</dbReference>
<protein>
    <recommendedName>
        <fullName evidence="7">Small-conductance mechanosensitive channel</fullName>
    </recommendedName>
</protein>
<comment type="subcellular location">
    <subcellularLocation>
        <location evidence="7">Cell inner membrane</location>
        <topology evidence="7">Multi-pass membrane protein</topology>
    </subcellularLocation>
    <subcellularLocation>
        <location evidence="1">Cell membrane</location>
        <topology evidence="1">Multi-pass membrane protein</topology>
    </subcellularLocation>
</comment>
<dbReference type="InterPro" id="IPR010920">
    <property type="entry name" value="LSM_dom_sf"/>
</dbReference>
<dbReference type="GO" id="GO:0008381">
    <property type="term" value="F:mechanosensitive monoatomic ion channel activity"/>
    <property type="evidence" value="ECO:0007669"/>
    <property type="project" value="InterPro"/>
</dbReference>
<organism evidence="12 13">
    <name type="scientific">Ramlibacter cellulosilyticus</name>
    <dbReference type="NCBI Taxonomy" id="2764187"/>
    <lineage>
        <taxon>Bacteria</taxon>
        <taxon>Pseudomonadati</taxon>
        <taxon>Pseudomonadota</taxon>
        <taxon>Betaproteobacteria</taxon>
        <taxon>Burkholderiales</taxon>
        <taxon>Comamonadaceae</taxon>
        <taxon>Ramlibacter</taxon>
    </lineage>
</organism>
<evidence type="ECO:0000256" key="4">
    <source>
        <dbReference type="ARBA" id="ARBA00022692"/>
    </source>
</evidence>
<feature type="signal peptide" evidence="9">
    <location>
        <begin position="1"/>
        <end position="18"/>
    </location>
</feature>
<feature type="transmembrane region" description="Helical" evidence="7">
    <location>
        <begin position="325"/>
        <end position="352"/>
    </location>
</feature>
<dbReference type="SUPFAM" id="SSF50182">
    <property type="entry name" value="Sm-like ribonucleoproteins"/>
    <property type="match status" value="1"/>
</dbReference>
<dbReference type="GO" id="GO:0005886">
    <property type="term" value="C:plasma membrane"/>
    <property type="evidence" value="ECO:0007669"/>
    <property type="project" value="UniProtKB-SubCell"/>
</dbReference>
<proteinExistence type="inferred from homology"/>
<evidence type="ECO:0000313" key="12">
    <source>
        <dbReference type="EMBL" id="MBC5783306.1"/>
    </source>
</evidence>
<evidence type="ECO:0000256" key="1">
    <source>
        <dbReference type="ARBA" id="ARBA00004651"/>
    </source>
</evidence>
<keyword evidence="13" id="KW-1185">Reference proteome</keyword>
<evidence type="ECO:0000313" key="13">
    <source>
        <dbReference type="Proteomes" id="UP000608513"/>
    </source>
</evidence>
<dbReference type="Gene3D" id="2.30.30.60">
    <property type="match status" value="1"/>
</dbReference>
<keyword evidence="7" id="KW-0813">Transport</keyword>
<dbReference type="PANTHER" id="PTHR30221">
    <property type="entry name" value="SMALL-CONDUCTANCE MECHANOSENSITIVE CHANNEL"/>
    <property type="match status" value="1"/>
</dbReference>
<dbReference type="InterPro" id="IPR049278">
    <property type="entry name" value="MS_channel_C"/>
</dbReference>
<gene>
    <name evidence="12" type="ORF">H8N03_10150</name>
</gene>
<reference evidence="12" key="1">
    <citation type="submission" date="2020-08" db="EMBL/GenBank/DDBJ databases">
        <title>Ramlibacter sp. USB13 16S ribosomal RNA gene genome sequencing and assembly.</title>
        <authorList>
            <person name="Kang M."/>
        </authorList>
    </citation>
    <scope>NUCLEOTIDE SEQUENCE</scope>
    <source>
        <strain evidence="12">USB13</strain>
    </source>
</reference>
<evidence type="ECO:0000256" key="6">
    <source>
        <dbReference type="ARBA" id="ARBA00023136"/>
    </source>
</evidence>
<feature type="transmembrane region" description="Helical" evidence="7">
    <location>
        <begin position="296"/>
        <end position="313"/>
    </location>
</feature>
<dbReference type="Gene3D" id="3.30.70.100">
    <property type="match status" value="1"/>
</dbReference>
<comment type="similarity">
    <text evidence="2 7">Belongs to the MscS (TC 1.A.23) family.</text>
</comment>
<keyword evidence="7" id="KW-0407">Ion channel</keyword>
<comment type="caution">
    <text evidence="12">The sequence shown here is derived from an EMBL/GenBank/DDBJ whole genome shotgun (WGS) entry which is preliminary data.</text>
</comment>
<name>A0A923MQW4_9BURK</name>